<dbReference type="RefSeq" id="WP_091079604.1">
    <property type="nucleotide sequence ID" value="NZ_FOHX01000003.1"/>
</dbReference>
<dbReference type="Proteomes" id="UP000199361">
    <property type="component" value="Unassembled WGS sequence"/>
</dbReference>
<accession>A0A1I0F434</accession>
<evidence type="ECO:0000313" key="2">
    <source>
        <dbReference type="Proteomes" id="UP000199361"/>
    </source>
</evidence>
<proteinExistence type="predicted"/>
<keyword evidence="2" id="KW-1185">Reference proteome</keyword>
<organism evidence="1 2">
    <name type="scientific">Nonomuraea wenchangensis</name>
    <dbReference type="NCBI Taxonomy" id="568860"/>
    <lineage>
        <taxon>Bacteria</taxon>
        <taxon>Bacillati</taxon>
        <taxon>Actinomycetota</taxon>
        <taxon>Actinomycetes</taxon>
        <taxon>Streptosporangiales</taxon>
        <taxon>Streptosporangiaceae</taxon>
        <taxon>Nonomuraea</taxon>
    </lineage>
</organism>
<protein>
    <submittedName>
        <fullName evidence="1">Uncharacterized protein</fullName>
    </submittedName>
</protein>
<reference evidence="1 2" key="1">
    <citation type="submission" date="2016-10" db="EMBL/GenBank/DDBJ databases">
        <authorList>
            <person name="de Groot N.N."/>
        </authorList>
    </citation>
    <scope>NUCLEOTIDE SEQUENCE [LARGE SCALE GENOMIC DNA]</scope>
    <source>
        <strain evidence="1 2">CGMCC 4.5598</strain>
    </source>
</reference>
<dbReference type="STRING" id="568860.SAMN05421811_103306"/>
<sequence length="151" mass="16094">MSYTFMGPHNYNLTIDKSDIYGEAAEVGVGGRVVDVPAADLPEIVAALYRAAGQEPPIILPRPDTHELRTEGWVDGRNVNASAGLRVVGSVPTMQARDYAAHLAAAADLADAEPDPEQLKQLVELIDPWSTAEANARAILAAGYGRTEEQA</sequence>
<gene>
    <name evidence="1" type="ORF">SAMN05421811_103306</name>
</gene>
<dbReference type="AlphaFoldDB" id="A0A1I0F434"/>
<dbReference type="EMBL" id="FOHX01000003">
    <property type="protein sequence ID" value="SET52404.1"/>
    <property type="molecule type" value="Genomic_DNA"/>
</dbReference>
<evidence type="ECO:0000313" key="1">
    <source>
        <dbReference type="EMBL" id="SET52404.1"/>
    </source>
</evidence>
<name>A0A1I0F434_9ACTN</name>